<feature type="non-terminal residue" evidence="2">
    <location>
        <position position="56"/>
    </location>
</feature>
<protein>
    <submittedName>
        <fullName evidence="2">Uncharacterized protein</fullName>
    </submittedName>
</protein>
<feature type="compositionally biased region" description="Basic and acidic residues" evidence="1">
    <location>
        <begin position="47"/>
        <end position="56"/>
    </location>
</feature>
<comment type="caution">
    <text evidence="2">The sequence shown here is derived from an EMBL/GenBank/DDBJ whole genome shotgun (WGS) entry which is preliminary data.</text>
</comment>
<evidence type="ECO:0000313" key="2">
    <source>
        <dbReference type="EMBL" id="KAL0160476.1"/>
    </source>
</evidence>
<evidence type="ECO:0000313" key="3">
    <source>
        <dbReference type="Proteomes" id="UP001529510"/>
    </source>
</evidence>
<dbReference type="EMBL" id="JAMKFB020000022">
    <property type="protein sequence ID" value="KAL0160476.1"/>
    <property type="molecule type" value="Genomic_DNA"/>
</dbReference>
<keyword evidence="3" id="KW-1185">Reference proteome</keyword>
<reference evidence="2 3" key="1">
    <citation type="submission" date="2024-05" db="EMBL/GenBank/DDBJ databases">
        <title>Genome sequencing and assembly of Indian major carp, Cirrhinus mrigala (Hamilton, 1822).</title>
        <authorList>
            <person name="Mohindra V."/>
            <person name="Chowdhury L.M."/>
            <person name="Lal K."/>
            <person name="Jena J.K."/>
        </authorList>
    </citation>
    <scope>NUCLEOTIDE SEQUENCE [LARGE SCALE GENOMIC DNA]</scope>
    <source>
        <strain evidence="2">CM1030</strain>
        <tissue evidence="2">Blood</tissue>
    </source>
</reference>
<organism evidence="2 3">
    <name type="scientific">Cirrhinus mrigala</name>
    <name type="common">Mrigala</name>
    <dbReference type="NCBI Taxonomy" id="683832"/>
    <lineage>
        <taxon>Eukaryota</taxon>
        <taxon>Metazoa</taxon>
        <taxon>Chordata</taxon>
        <taxon>Craniata</taxon>
        <taxon>Vertebrata</taxon>
        <taxon>Euteleostomi</taxon>
        <taxon>Actinopterygii</taxon>
        <taxon>Neopterygii</taxon>
        <taxon>Teleostei</taxon>
        <taxon>Ostariophysi</taxon>
        <taxon>Cypriniformes</taxon>
        <taxon>Cyprinidae</taxon>
        <taxon>Labeoninae</taxon>
        <taxon>Labeonini</taxon>
        <taxon>Cirrhinus</taxon>
    </lineage>
</organism>
<gene>
    <name evidence="2" type="ORF">M9458_044201</name>
</gene>
<sequence length="56" mass="5712">MAATETSVSPAVESVVPACMFAPDPGCAEDSPGAEYIDAGDNQNGEAEDHLDLTSK</sequence>
<name>A0ABD0NHR4_CIRMR</name>
<proteinExistence type="predicted"/>
<dbReference type="Proteomes" id="UP001529510">
    <property type="component" value="Unassembled WGS sequence"/>
</dbReference>
<dbReference type="AlphaFoldDB" id="A0ABD0NHR4"/>
<evidence type="ECO:0000256" key="1">
    <source>
        <dbReference type="SAM" id="MobiDB-lite"/>
    </source>
</evidence>
<accession>A0ABD0NHR4</accession>
<feature type="region of interest" description="Disordered" evidence="1">
    <location>
        <begin position="30"/>
        <end position="56"/>
    </location>
</feature>